<evidence type="ECO:0000313" key="2">
    <source>
        <dbReference type="Proteomes" id="UP000240760"/>
    </source>
</evidence>
<organism evidence="1 2">
    <name type="scientific">Trichoderma longibrachiatum ATCC 18648</name>
    <dbReference type="NCBI Taxonomy" id="983965"/>
    <lineage>
        <taxon>Eukaryota</taxon>
        <taxon>Fungi</taxon>
        <taxon>Dikarya</taxon>
        <taxon>Ascomycota</taxon>
        <taxon>Pezizomycotina</taxon>
        <taxon>Sordariomycetes</taxon>
        <taxon>Hypocreomycetidae</taxon>
        <taxon>Hypocreales</taxon>
        <taxon>Hypocreaceae</taxon>
        <taxon>Trichoderma</taxon>
    </lineage>
</organism>
<reference evidence="1 2" key="1">
    <citation type="submission" date="2016-07" db="EMBL/GenBank/DDBJ databases">
        <title>Multiple horizontal gene transfer events from other fungi enriched the ability of initially mycotrophic Trichoderma (Ascomycota) to feed on dead plant biomass.</title>
        <authorList>
            <consortium name="DOE Joint Genome Institute"/>
            <person name="Aerts A."/>
            <person name="Atanasova L."/>
            <person name="Chenthamara K."/>
            <person name="Zhang J."/>
            <person name="Grujic M."/>
            <person name="Henrissat B."/>
            <person name="Kuo A."/>
            <person name="Salamov A."/>
            <person name="Lipzen A."/>
            <person name="Labutti K."/>
            <person name="Barry K."/>
            <person name="Miao Y."/>
            <person name="Rahimi M.J."/>
            <person name="Shen Q."/>
            <person name="Grigoriev I.V."/>
            <person name="Kubicek C.P."/>
            <person name="Druzhinina I.S."/>
        </authorList>
    </citation>
    <scope>NUCLEOTIDE SEQUENCE [LARGE SCALE GENOMIC DNA]</scope>
    <source>
        <strain evidence="1 2">ATCC 18648</strain>
    </source>
</reference>
<protein>
    <submittedName>
        <fullName evidence="1">Uncharacterized protein</fullName>
    </submittedName>
</protein>
<keyword evidence="2" id="KW-1185">Reference proteome</keyword>
<accession>A0A2T4CIB6</accession>
<dbReference type="AlphaFoldDB" id="A0A2T4CIB6"/>
<evidence type="ECO:0000313" key="1">
    <source>
        <dbReference type="EMBL" id="PTB81258.1"/>
    </source>
</evidence>
<gene>
    <name evidence="1" type="ORF">M440DRAFT_1011271</name>
</gene>
<dbReference type="EMBL" id="KZ679126">
    <property type="protein sequence ID" value="PTB81258.1"/>
    <property type="molecule type" value="Genomic_DNA"/>
</dbReference>
<proteinExistence type="predicted"/>
<sequence>MASTWHRIVLSATCHCWSNASSYLYFPCVSVQPHTSGCRVFVQRGPRMLACGLLLLHSSHCTALLSLAPRPLRRALQLFRRGHSRYRYGYLIEPMRQSKLRSTGTFSCEQTPFSLFCSYFYKAGRYTGRFWLNMGRTWAHGQRFAGKFISWECSFHITPGIR</sequence>
<name>A0A2T4CIB6_TRILO</name>
<dbReference type="Proteomes" id="UP000240760">
    <property type="component" value="Unassembled WGS sequence"/>
</dbReference>